<evidence type="ECO:0000313" key="1">
    <source>
        <dbReference type="EMBL" id="NLR74437.1"/>
    </source>
</evidence>
<dbReference type="GO" id="GO:0016491">
    <property type="term" value="F:oxidoreductase activity"/>
    <property type="evidence" value="ECO:0007669"/>
    <property type="project" value="InterPro"/>
</dbReference>
<dbReference type="SUPFAM" id="SSF47240">
    <property type="entry name" value="Ferritin-like"/>
    <property type="match status" value="1"/>
</dbReference>
<name>A0A847S5R8_9NEIS</name>
<dbReference type="InterPro" id="IPR025859">
    <property type="entry name" value="AurF/CmlI"/>
</dbReference>
<dbReference type="AlphaFoldDB" id="A0A847S5R8"/>
<evidence type="ECO:0000313" key="2">
    <source>
        <dbReference type="Proteomes" id="UP000587991"/>
    </source>
</evidence>
<dbReference type="InterPro" id="IPR009078">
    <property type="entry name" value="Ferritin-like_SF"/>
</dbReference>
<dbReference type="Pfam" id="PF11583">
    <property type="entry name" value="AurF"/>
    <property type="match status" value="1"/>
</dbReference>
<accession>A0A847S5R8</accession>
<sequence>MMDSTTLENPIILDDKSHKMVQTLINASHRKLLQLDKVVDWEQGIDFSKPPKLEETGWLYGTEYWERMTPEQRTESLWLETARDVSYFIWLEQALPELYVGYVNKFHAQLEPDVREYLMIFSREEIMHTLMFRRYLKAANLEMWSHPENIPQFSSFERQLPDLHPVYGILWNFLIEWFAEMNSIYQTQHDVIDPLTRTMFREHHLEEVRHIAFAKNVVENYYRQAPAADTARLSEFFRKGYVFLLEEYTYMPEIARFASFDYPIQPGDHEAIRKVRYSEHNQKLNAARFAEITDWCRQYGIVD</sequence>
<dbReference type="Proteomes" id="UP000587991">
    <property type="component" value="Unassembled WGS sequence"/>
</dbReference>
<proteinExistence type="predicted"/>
<reference evidence="1 2" key="1">
    <citation type="submission" date="2020-04" db="EMBL/GenBank/DDBJ databases">
        <title>Draft genome of Leeia sp. IMCC25680.</title>
        <authorList>
            <person name="Song J."/>
            <person name="Cho J.-C."/>
        </authorList>
    </citation>
    <scope>NUCLEOTIDE SEQUENCE [LARGE SCALE GENOMIC DNA]</scope>
    <source>
        <strain evidence="1 2">IMCC25680</strain>
    </source>
</reference>
<dbReference type="InterPro" id="IPR012348">
    <property type="entry name" value="RNR-like"/>
</dbReference>
<dbReference type="Gene3D" id="1.10.620.20">
    <property type="entry name" value="Ribonucleotide Reductase, subunit A"/>
    <property type="match status" value="1"/>
</dbReference>
<protein>
    <submittedName>
        <fullName evidence="1">Diiron oxygenase</fullName>
    </submittedName>
</protein>
<gene>
    <name evidence="1" type="ORF">HF682_04635</name>
</gene>
<keyword evidence="2" id="KW-1185">Reference proteome</keyword>
<dbReference type="EMBL" id="JABAIM010000001">
    <property type="protein sequence ID" value="NLR74437.1"/>
    <property type="molecule type" value="Genomic_DNA"/>
</dbReference>
<dbReference type="RefSeq" id="WP_168876051.1">
    <property type="nucleotide sequence ID" value="NZ_JABAIM010000001.1"/>
</dbReference>
<comment type="caution">
    <text evidence="1">The sequence shown here is derived from an EMBL/GenBank/DDBJ whole genome shotgun (WGS) entry which is preliminary data.</text>
</comment>
<organism evidence="1 2">
    <name type="scientific">Leeia aquatica</name>
    <dbReference type="NCBI Taxonomy" id="2725557"/>
    <lineage>
        <taxon>Bacteria</taxon>
        <taxon>Pseudomonadati</taxon>
        <taxon>Pseudomonadota</taxon>
        <taxon>Betaproteobacteria</taxon>
        <taxon>Neisseriales</taxon>
        <taxon>Leeiaceae</taxon>
        <taxon>Leeia</taxon>
    </lineage>
</organism>